<accession>A0A9N9PSL3</accession>
<comment type="caution">
    <text evidence="1">The sequence shown here is derived from an EMBL/GenBank/DDBJ whole genome shotgun (WGS) entry which is preliminary data.</text>
</comment>
<evidence type="ECO:0000313" key="1">
    <source>
        <dbReference type="EMBL" id="CAG8973648.1"/>
    </source>
</evidence>
<protein>
    <submittedName>
        <fullName evidence="1">Uncharacterized protein</fullName>
    </submittedName>
</protein>
<gene>
    <name evidence="1" type="ORF">HYALB_00002214</name>
</gene>
<proteinExistence type="predicted"/>
<sequence>MTTSVFFLESFFAMNIHHDKPRSRLSLTYVRPPSPLVEMQPDEISGPLEFFIGHRRITLTRADRLDPCRFVYRVQVVAPLFLDQIPIPTLRLAIRHLLNFCPWLRTLRLEWFLPLTCILKRQKQDWEEEFDNEKRAYHLLKPL</sequence>
<dbReference type="AlphaFoldDB" id="A0A9N9PSL3"/>
<organism evidence="1 2">
    <name type="scientific">Hymenoscyphus albidus</name>
    <dbReference type="NCBI Taxonomy" id="595503"/>
    <lineage>
        <taxon>Eukaryota</taxon>
        <taxon>Fungi</taxon>
        <taxon>Dikarya</taxon>
        <taxon>Ascomycota</taxon>
        <taxon>Pezizomycotina</taxon>
        <taxon>Leotiomycetes</taxon>
        <taxon>Helotiales</taxon>
        <taxon>Helotiaceae</taxon>
        <taxon>Hymenoscyphus</taxon>
    </lineage>
</organism>
<name>A0A9N9PSL3_9HELO</name>
<dbReference type="OrthoDB" id="2942798at2759"/>
<reference evidence="1" key="1">
    <citation type="submission" date="2021-07" db="EMBL/GenBank/DDBJ databases">
        <authorList>
            <person name="Durling M."/>
        </authorList>
    </citation>
    <scope>NUCLEOTIDE SEQUENCE</scope>
</reference>
<keyword evidence="2" id="KW-1185">Reference proteome</keyword>
<dbReference type="Proteomes" id="UP000701801">
    <property type="component" value="Unassembled WGS sequence"/>
</dbReference>
<evidence type="ECO:0000313" key="2">
    <source>
        <dbReference type="Proteomes" id="UP000701801"/>
    </source>
</evidence>
<dbReference type="EMBL" id="CAJVRM010000077">
    <property type="protein sequence ID" value="CAG8973648.1"/>
    <property type="molecule type" value="Genomic_DNA"/>
</dbReference>